<evidence type="ECO:0000313" key="2">
    <source>
        <dbReference type="EMBL" id="EQD69272.1"/>
    </source>
</evidence>
<reference evidence="2" key="1">
    <citation type="submission" date="2013-08" db="EMBL/GenBank/DDBJ databases">
        <authorList>
            <person name="Mendez C."/>
            <person name="Richter M."/>
            <person name="Ferrer M."/>
            <person name="Sanchez J."/>
        </authorList>
    </citation>
    <scope>NUCLEOTIDE SEQUENCE</scope>
</reference>
<accession>T1BHZ3</accession>
<dbReference type="GO" id="GO:0005975">
    <property type="term" value="P:carbohydrate metabolic process"/>
    <property type="evidence" value="ECO:0007669"/>
    <property type="project" value="InterPro"/>
</dbReference>
<protein>
    <recommendedName>
        <fullName evidence="1">Glycoside hydrolase family 2 immunoglobulin-like beta-sandwich domain-containing protein</fullName>
    </recommendedName>
</protein>
<dbReference type="EMBL" id="AUZX01005044">
    <property type="protein sequence ID" value="EQD69272.1"/>
    <property type="molecule type" value="Genomic_DNA"/>
</dbReference>
<dbReference type="InterPro" id="IPR006102">
    <property type="entry name" value="Ig-like_GH2"/>
</dbReference>
<dbReference type="Gene3D" id="2.60.40.10">
    <property type="entry name" value="Immunoglobulins"/>
    <property type="match status" value="1"/>
</dbReference>
<comment type="caution">
    <text evidence="2">The sequence shown here is derived from an EMBL/GenBank/DDBJ whole genome shotgun (WGS) entry which is preliminary data.</text>
</comment>
<reference evidence="2" key="2">
    <citation type="journal article" date="2014" name="ISME J.">
        <title>Microbial stratification in low pH oxic and suboxic macroscopic growths along an acid mine drainage.</title>
        <authorList>
            <person name="Mendez-Garcia C."/>
            <person name="Mesa V."/>
            <person name="Sprenger R.R."/>
            <person name="Richter M."/>
            <person name="Diez M.S."/>
            <person name="Solano J."/>
            <person name="Bargiela R."/>
            <person name="Golyshina O.V."/>
            <person name="Manteca A."/>
            <person name="Ramos J.L."/>
            <person name="Gallego J.R."/>
            <person name="Llorente I."/>
            <person name="Martins Dos Santos V.A."/>
            <person name="Jensen O.N."/>
            <person name="Pelaez A.I."/>
            <person name="Sanchez J."/>
            <person name="Ferrer M."/>
        </authorList>
    </citation>
    <scope>NUCLEOTIDE SEQUENCE</scope>
</reference>
<proteinExistence type="predicted"/>
<feature type="non-terminal residue" evidence="2">
    <location>
        <position position="101"/>
    </location>
</feature>
<evidence type="ECO:0000259" key="1">
    <source>
        <dbReference type="Pfam" id="PF00703"/>
    </source>
</evidence>
<name>T1BHZ3_9ZZZZ</name>
<dbReference type="GO" id="GO:0004553">
    <property type="term" value="F:hydrolase activity, hydrolyzing O-glycosyl compounds"/>
    <property type="evidence" value="ECO:0007669"/>
    <property type="project" value="InterPro"/>
</dbReference>
<organism evidence="2">
    <name type="scientific">mine drainage metagenome</name>
    <dbReference type="NCBI Taxonomy" id="410659"/>
    <lineage>
        <taxon>unclassified sequences</taxon>
        <taxon>metagenomes</taxon>
        <taxon>ecological metagenomes</taxon>
    </lineage>
</organism>
<sequence length="101" mass="11127">MASGHGLLKMFGAASGGSKIRLTLADEAGLVHQQEMGPPLLAKNGAEWKDLPVTLWWPNGHGEQKLYSLTCDLLDDKGQLIDRQVRTVGFRNIEWRKTKGA</sequence>
<dbReference type="InterPro" id="IPR036156">
    <property type="entry name" value="Beta-gal/glucu_dom_sf"/>
</dbReference>
<dbReference type="AlphaFoldDB" id="T1BHZ3"/>
<feature type="domain" description="Glycoside hydrolase family 2 immunoglobulin-like beta-sandwich" evidence="1">
    <location>
        <begin position="53"/>
        <end position="91"/>
    </location>
</feature>
<dbReference type="SUPFAM" id="SSF49303">
    <property type="entry name" value="beta-Galactosidase/glucuronidase domain"/>
    <property type="match status" value="1"/>
</dbReference>
<gene>
    <name evidence="2" type="ORF">B1A_06972</name>
</gene>
<dbReference type="InterPro" id="IPR013783">
    <property type="entry name" value="Ig-like_fold"/>
</dbReference>
<dbReference type="Pfam" id="PF00703">
    <property type="entry name" value="Glyco_hydro_2"/>
    <property type="match status" value="1"/>
</dbReference>